<comment type="caution">
    <text evidence="2">The sequence shown here is derived from an EMBL/GenBank/DDBJ whole genome shotgun (WGS) entry which is preliminary data.</text>
</comment>
<name>A0A835LTT7_9MAGN</name>
<evidence type="ECO:0000313" key="3">
    <source>
        <dbReference type="Proteomes" id="UP000631114"/>
    </source>
</evidence>
<keyword evidence="3" id="KW-1185">Reference proteome</keyword>
<dbReference type="Proteomes" id="UP000631114">
    <property type="component" value="Unassembled WGS sequence"/>
</dbReference>
<reference evidence="2 3" key="1">
    <citation type="submission" date="2020-10" db="EMBL/GenBank/DDBJ databases">
        <title>The Coptis chinensis genome and diversification of protoberbering-type alkaloids.</title>
        <authorList>
            <person name="Wang B."/>
            <person name="Shu S."/>
            <person name="Song C."/>
            <person name="Liu Y."/>
        </authorList>
    </citation>
    <scope>NUCLEOTIDE SEQUENCE [LARGE SCALE GENOMIC DNA]</scope>
    <source>
        <strain evidence="2">HL-2020</strain>
        <tissue evidence="2">Leaf</tissue>
    </source>
</reference>
<dbReference type="InterPro" id="IPR029480">
    <property type="entry name" value="Transpos_assoc"/>
</dbReference>
<accession>A0A835LTT7</accession>
<dbReference type="AlphaFoldDB" id="A0A835LTT7"/>
<sequence>MGVEVFLKFAKWKLGGKKCPCPCKKCRNRYWLTYKDVEHHLVSNGIEKSYCVWTLHGEDLSNIVVHPPMVANIGETTIGDVAIEMEGTEEETIGEVGIGMGKFVDSSFGLHERVVGDGSLGPEFDEPYVPELDLGKRKMLATLDDPFTHFLEPEKFKSFRVHLLFLSIQYSARQAVWYSRCSYWCRVVHGLVVISSSPGTPASRAGIAKIWLKKGVIVYIYDSHGVRDIYEADGNDAIATSEPLAVLMASKVVMLQEQIWGIKGYGLQLMGRTRRLPGYPSVDMGKGVKLVTECTKISSKFSLI</sequence>
<dbReference type="OrthoDB" id="1729146at2759"/>
<protein>
    <recommendedName>
        <fullName evidence="1">Transposase-associated domain-containing protein</fullName>
    </recommendedName>
</protein>
<evidence type="ECO:0000259" key="1">
    <source>
        <dbReference type="Pfam" id="PF13963"/>
    </source>
</evidence>
<dbReference type="Pfam" id="PF13963">
    <property type="entry name" value="Transpos_assoc"/>
    <property type="match status" value="1"/>
</dbReference>
<proteinExistence type="predicted"/>
<gene>
    <name evidence="2" type="ORF">IFM89_008973</name>
</gene>
<dbReference type="Gene3D" id="3.30.750.44">
    <property type="match status" value="1"/>
</dbReference>
<dbReference type="EMBL" id="JADFTS010000005">
    <property type="protein sequence ID" value="KAF9604642.1"/>
    <property type="molecule type" value="Genomic_DNA"/>
</dbReference>
<evidence type="ECO:0000313" key="2">
    <source>
        <dbReference type="EMBL" id="KAF9604642.1"/>
    </source>
</evidence>
<feature type="domain" description="Transposase-associated" evidence="1">
    <location>
        <begin position="2"/>
        <end position="58"/>
    </location>
</feature>
<organism evidence="2 3">
    <name type="scientific">Coptis chinensis</name>
    <dbReference type="NCBI Taxonomy" id="261450"/>
    <lineage>
        <taxon>Eukaryota</taxon>
        <taxon>Viridiplantae</taxon>
        <taxon>Streptophyta</taxon>
        <taxon>Embryophyta</taxon>
        <taxon>Tracheophyta</taxon>
        <taxon>Spermatophyta</taxon>
        <taxon>Magnoliopsida</taxon>
        <taxon>Ranunculales</taxon>
        <taxon>Ranunculaceae</taxon>
        <taxon>Coptidoideae</taxon>
        <taxon>Coptis</taxon>
    </lineage>
</organism>